<comment type="similarity">
    <text evidence="2">Belongs to the CopC family.</text>
</comment>
<evidence type="ECO:0000256" key="2">
    <source>
        <dbReference type="ARBA" id="ARBA00010509"/>
    </source>
</evidence>
<feature type="domain" description="CopC" evidence="7">
    <location>
        <begin position="26"/>
        <end position="126"/>
    </location>
</feature>
<dbReference type="EMBL" id="CP003350">
    <property type="protein sequence ID" value="AFC87196.1"/>
    <property type="molecule type" value="Genomic_DNA"/>
</dbReference>
<sequence>MSARRPILSTLFACAGLLAPMVVSAHAHLLVASPADHSRGPAPAHIDMSFSEALLTPVSGAELILTAMPGMSMGPVTVPVKTSFADDAKSMSLIPARPLIPGSYRVDWHVVSVDTHPRKGSLSFQVQ</sequence>
<dbReference type="InterPro" id="IPR014756">
    <property type="entry name" value="Ig_E-set"/>
</dbReference>
<proteinExistence type="inferred from homology"/>
<evidence type="ECO:0000313" key="9">
    <source>
        <dbReference type="Proteomes" id="UP000005234"/>
    </source>
</evidence>
<comment type="subcellular location">
    <subcellularLocation>
        <location evidence="1">Periplasm</location>
    </subcellularLocation>
</comment>
<dbReference type="NCBIfam" id="NF033814">
    <property type="entry name" value="copper_CopC"/>
    <property type="match status" value="1"/>
</dbReference>
<evidence type="ECO:0000256" key="1">
    <source>
        <dbReference type="ARBA" id="ARBA00004418"/>
    </source>
</evidence>
<dbReference type="Gene3D" id="2.60.40.1220">
    <property type="match status" value="1"/>
</dbReference>
<evidence type="ECO:0000256" key="6">
    <source>
        <dbReference type="SAM" id="SignalP"/>
    </source>
</evidence>
<dbReference type="eggNOG" id="COG2372">
    <property type="taxonomic scope" value="Bacteria"/>
</dbReference>
<dbReference type="GO" id="GO:0005507">
    <property type="term" value="F:copper ion binding"/>
    <property type="evidence" value="ECO:0007669"/>
    <property type="project" value="InterPro"/>
</dbReference>
<keyword evidence="3 6" id="KW-0732">Signal</keyword>
<evidence type="ECO:0000256" key="5">
    <source>
        <dbReference type="ARBA" id="ARBA00023008"/>
    </source>
</evidence>
<dbReference type="STRING" id="767434.Fraau_2862"/>
<feature type="signal peptide" evidence="6">
    <location>
        <begin position="1"/>
        <end position="25"/>
    </location>
</feature>
<dbReference type="InterPro" id="IPR047685">
    <property type="entry name" value="CopC-like"/>
</dbReference>
<gene>
    <name evidence="8" type="ordered locus">Fraau_2862</name>
</gene>
<organism evidence="8 9">
    <name type="scientific">Frateuria aurantia (strain ATCC 33424 / DSM 6220 / KCTC 2777 / LMG 1558 / NBRC 3245 / NCIMB 13370)</name>
    <name type="common">Acetobacter aurantius</name>
    <dbReference type="NCBI Taxonomy" id="767434"/>
    <lineage>
        <taxon>Bacteria</taxon>
        <taxon>Pseudomonadati</taxon>
        <taxon>Pseudomonadota</taxon>
        <taxon>Gammaproteobacteria</taxon>
        <taxon>Lysobacterales</taxon>
        <taxon>Rhodanobacteraceae</taxon>
        <taxon>Frateuria</taxon>
    </lineage>
</organism>
<dbReference type="GO" id="GO:0042597">
    <property type="term" value="C:periplasmic space"/>
    <property type="evidence" value="ECO:0007669"/>
    <property type="project" value="UniProtKB-SubCell"/>
</dbReference>
<keyword evidence="4" id="KW-0574">Periplasm</keyword>
<dbReference type="KEGG" id="fau:Fraau_2862"/>
<dbReference type="Proteomes" id="UP000005234">
    <property type="component" value="Chromosome"/>
</dbReference>
<dbReference type="SUPFAM" id="SSF81296">
    <property type="entry name" value="E set domains"/>
    <property type="match status" value="1"/>
</dbReference>
<accession>H8L141</accession>
<evidence type="ECO:0000256" key="3">
    <source>
        <dbReference type="ARBA" id="ARBA00022729"/>
    </source>
</evidence>
<feature type="chain" id="PRO_5003615549" evidence="6">
    <location>
        <begin position="26"/>
        <end position="127"/>
    </location>
</feature>
<dbReference type="RefSeq" id="WP_014404199.1">
    <property type="nucleotide sequence ID" value="NC_017033.1"/>
</dbReference>
<dbReference type="AlphaFoldDB" id="H8L141"/>
<evidence type="ECO:0000256" key="4">
    <source>
        <dbReference type="ARBA" id="ARBA00022764"/>
    </source>
</evidence>
<name>H8L141_FRAAD</name>
<dbReference type="Pfam" id="PF04234">
    <property type="entry name" value="CopC"/>
    <property type="match status" value="1"/>
</dbReference>
<reference evidence="8" key="1">
    <citation type="submission" date="2012-02" db="EMBL/GenBank/DDBJ databases">
        <title>The complete genome of Frateuria aurantia DSM 6220.</title>
        <authorList>
            <consortium name="US DOE Joint Genome Institute (JGI-PGF)"/>
            <person name="Lucas S."/>
            <person name="Copeland A."/>
            <person name="Lapidus A."/>
            <person name="Glavina del Rio T."/>
            <person name="Dalin E."/>
            <person name="Tice H."/>
            <person name="Bruce D."/>
            <person name="Goodwin L."/>
            <person name="Pitluck S."/>
            <person name="Peters L."/>
            <person name="Ovchinnikova G."/>
            <person name="Teshima H."/>
            <person name="Kyrpides N."/>
            <person name="Mavromatis K."/>
            <person name="Ivanova N."/>
            <person name="Brettin T."/>
            <person name="Detter J.C."/>
            <person name="Han C."/>
            <person name="Larimer F."/>
            <person name="Land M."/>
            <person name="Hauser L."/>
            <person name="Markowitz V."/>
            <person name="Cheng J.-F."/>
            <person name="Hugenholtz P."/>
            <person name="Woyke T."/>
            <person name="Wu D."/>
            <person name="Brambilla E."/>
            <person name="Klenk H.-P."/>
            <person name="Eisen J.A."/>
        </authorList>
    </citation>
    <scope>NUCLEOTIDE SEQUENCE</scope>
    <source>
        <strain evidence="8">DSM 6220</strain>
    </source>
</reference>
<evidence type="ECO:0000313" key="8">
    <source>
        <dbReference type="EMBL" id="AFC87196.1"/>
    </source>
</evidence>
<dbReference type="InterPro" id="IPR007348">
    <property type="entry name" value="CopC_dom"/>
</dbReference>
<evidence type="ECO:0000259" key="7">
    <source>
        <dbReference type="Pfam" id="PF04234"/>
    </source>
</evidence>
<keyword evidence="9" id="KW-1185">Reference proteome</keyword>
<protein>
    <submittedName>
        <fullName evidence="8">Uncharacterized protein, copper resistance protein CopC-like protein</fullName>
    </submittedName>
</protein>
<dbReference type="OrthoDB" id="9796814at2"/>
<keyword evidence="5" id="KW-0186">Copper</keyword>
<dbReference type="GO" id="GO:0046688">
    <property type="term" value="P:response to copper ion"/>
    <property type="evidence" value="ECO:0007669"/>
    <property type="project" value="InterPro"/>
</dbReference>
<dbReference type="InterPro" id="IPR014755">
    <property type="entry name" value="Cu-Rt/internalin_Ig-like"/>
</dbReference>
<dbReference type="HOGENOM" id="CLU_087859_4_2_6"/>